<gene>
    <name evidence="2" type="ORF">A3J05_00150</name>
</gene>
<dbReference type="AlphaFoldDB" id="A0A1F5QB21"/>
<evidence type="ECO:0008006" key="4">
    <source>
        <dbReference type="Google" id="ProtNLM"/>
    </source>
</evidence>
<evidence type="ECO:0000313" key="3">
    <source>
        <dbReference type="Proteomes" id="UP000177235"/>
    </source>
</evidence>
<proteinExistence type="predicted"/>
<feature type="chain" id="PRO_5009520475" description="Lipid-A-disaccharide synthase" evidence="1">
    <location>
        <begin position="31"/>
        <end position="426"/>
    </location>
</feature>
<evidence type="ECO:0000313" key="2">
    <source>
        <dbReference type="EMBL" id="OGE99317.1"/>
    </source>
</evidence>
<evidence type="ECO:0000256" key="1">
    <source>
        <dbReference type="SAM" id="SignalP"/>
    </source>
</evidence>
<organism evidence="2 3">
    <name type="scientific">Candidatus Doudnabacteria bacterium RIFCSPLOWO2_02_FULL_48_13</name>
    <dbReference type="NCBI Taxonomy" id="1817845"/>
    <lineage>
        <taxon>Bacteria</taxon>
        <taxon>Candidatus Doudnaibacteriota</taxon>
    </lineage>
</organism>
<dbReference type="Proteomes" id="UP000177235">
    <property type="component" value="Unassembled WGS sequence"/>
</dbReference>
<name>A0A1F5QB21_9BACT</name>
<accession>A0A1F5QB21</accession>
<dbReference type="EMBL" id="MFFF01000021">
    <property type="protein sequence ID" value="OGE99317.1"/>
    <property type="molecule type" value="Genomic_DNA"/>
</dbReference>
<reference evidence="2 3" key="1">
    <citation type="journal article" date="2016" name="Nat. Commun.">
        <title>Thousands of microbial genomes shed light on interconnected biogeochemical processes in an aquifer system.</title>
        <authorList>
            <person name="Anantharaman K."/>
            <person name="Brown C.T."/>
            <person name="Hug L.A."/>
            <person name="Sharon I."/>
            <person name="Castelle C.J."/>
            <person name="Probst A.J."/>
            <person name="Thomas B.C."/>
            <person name="Singh A."/>
            <person name="Wilkins M.J."/>
            <person name="Karaoz U."/>
            <person name="Brodie E.L."/>
            <person name="Williams K.H."/>
            <person name="Hubbard S.S."/>
            <person name="Banfield J.F."/>
        </authorList>
    </citation>
    <scope>NUCLEOTIDE SEQUENCE [LARGE SCALE GENOMIC DNA]</scope>
</reference>
<comment type="caution">
    <text evidence="2">The sequence shown here is derived from an EMBL/GenBank/DDBJ whole genome shotgun (WGS) entry which is preliminary data.</text>
</comment>
<sequence length="426" mass="48774">MIKKIISKFKTAFGFSLLRFALLINNADLAAAAMSFVAWRIGQGEFRVLCLGRTIFVDDVKAMAKYSGKIQYLVIHLQYFESILSYFVPPLQRKLITEANYLTTSEGKEGRGRYYDFLTRLLPKLQARLGIQAIMSGHLSYVVQQEIITAAEKSHIPFIVLHKEALDVYGGILDTYRNYKFQGTKILFYNQKIRDELVKRISGLGIEKTAVVGVPRLDFYFLNKRAPKSKQIAFFCFFPQDKFLVTIKDEKKITEIKKFYESFHGYVMDFAAKHKEFSIIFKTKAAQHYFDYVYNIYREKYPSSLSNLLITKFASTADLIVDSDAVIGFDSTVLIEAIAAGRPIIRPDFRELAIDQSWDFMNGFEELINYVKTEEDLEQVLLANKPIANPAARERFLITLIGDSSGTASSRAEQEIIGIIHDKKYV</sequence>
<keyword evidence="1" id="KW-0732">Signal</keyword>
<feature type="signal peptide" evidence="1">
    <location>
        <begin position="1"/>
        <end position="30"/>
    </location>
</feature>
<dbReference type="SUPFAM" id="SSF53756">
    <property type="entry name" value="UDP-Glycosyltransferase/glycogen phosphorylase"/>
    <property type="match status" value="1"/>
</dbReference>
<protein>
    <recommendedName>
        <fullName evidence="4">Lipid-A-disaccharide synthase</fullName>
    </recommendedName>
</protein>